<comment type="caution">
    <text evidence="1">The sequence shown here is derived from an EMBL/GenBank/DDBJ whole genome shotgun (WGS) entry which is preliminary data.</text>
</comment>
<accession>A0ACA9QN56</accession>
<reference evidence="1" key="1">
    <citation type="submission" date="2021-06" db="EMBL/GenBank/DDBJ databases">
        <authorList>
            <person name="Kallberg Y."/>
            <person name="Tangrot J."/>
            <person name="Rosling A."/>
        </authorList>
    </citation>
    <scope>NUCLEOTIDE SEQUENCE</scope>
    <source>
        <strain evidence="1">CL356</strain>
    </source>
</reference>
<feature type="non-terminal residue" evidence="1">
    <location>
        <position position="1"/>
    </location>
</feature>
<evidence type="ECO:0000313" key="2">
    <source>
        <dbReference type="Proteomes" id="UP000789525"/>
    </source>
</evidence>
<gene>
    <name evidence="1" type="ORF">ACOLOM_LOCUS12948</name>
</gene>
<sequence>FKDMFAAGESAPNQETMVLTEDCATLEYFLRHIDPAKETPQLDWDRVAGALQAAEKYQVNNIFKWFEREVDLSLTFDRSRVLPNPMLCLALARRYDLQMTARISLRQLIKCRIEEITGSPHVDSALLKQIFSMRTKRMRALLKIILECPEHPHKHTSQCVYASSRISYAGWRHDALERIISEPSLFAILASIRGRG</sequence>
<proteinExistence type="predicted"/>
<keyword evidence="2" id="KW-1185">Reference proteome</keyword>
<name>A0ACA9QN56_9GLOM</name>
<dbReference type="Proteomes" id="UP000789525">
    <property type="component" value="Unassembled WGS sequence"/>
</dbReference>
<organism evidence="1 2">
    <name type="scientific">Acaulospora colombiana</name>
    <dbReference type="NCBI Taxonomy" id="27376"/>
    <lineage>
        <taxon>Eukaryota</taxon>
        <taxon>Fungi</taxon>
        <taxon>Fungi incertae sedis</taxon>
        <taxon>Mucoromycota</taxon>
        <taxon>Glomeromycotina</taxon>
        <taxon>Glomeromycetes</taxon>
        <taxon>Diversisporales</taxon>
        <taxon>Acaulosporaceae</taxon>
        <taxon>Acaulospora</taxon>
    </lineage>
</organism>
<dbReference type="EMBL" id="CAJVPT010055811">
    <property type="protein sequence ID" value="CAG8755808.1"/>
    <property type="molecule type" value="Genomic_DNA"/>
</dbReference>
<evidence type="ECO:0000313" key="1">
    <source>
        <dbReference type="EMBL" id="CAG8755808.1"/>
    </source>
</evidence>
<feature type="non-terminal residue" evidence="1">
    <location>
        <position position="196"/>
    </location>
</feature>
<protein>
    <submittedName>
        <fullName evidence="1">5272_t:CDS:1</fullName>
    </submittedName>
</protein>